<reference evidence="7 8" key="1">
    <citation type="submission" date="2017-08" db="EMBL/GenBank/DDBJ databases">
        <title>Aliifodinibius alkalisoli sp. nov., isolated from saline alkaline soil.</title>
        <authorList>
            <person name="Liu D."/>
            <person name="Zhang G."/>
        </authorList>
    </citation>
    <scope>NUCLEOTIDE SEQUENCE [LARGE SCALE GENOMIC DNA]</scope>
    <source>
        <strain evidence="7 8">WN023</strain>
    </source>
</reference>
<dbReference type="SUPFAM" id="SSF52540">
    <property type="entry name" value="P-loop containing nucleoside triphosphate hydrolases"/>
    <property type="match status" value="1"/>
</dbReference>
<proteinExistence type="inferred from homology"/>
<keyword evidence="3 5" id="KW-0067">ATP-binding</keyword>
<evidence type="ECO:0000256" key="4">
    <source>
        <dbReference type="ARBA" id="ARBA00022993"/>
    </source>
</evidence>
<dbReference type="Gene3D" id="3.40.50.300">
    <property type="entry name" value="P-loop containing nucleotide triphosphate hydrolases"/>
    <property type="match status" value="1"/>
</dbReference>
<comment type="caution">
    <text evidence="7">The sequence shown here is derived from an EMBL/GenBank/DDBJ whole genome shotgun (WGS) entry which is preliminary data.</text>
</comment>
<evidence type="ECO:0000313" key="7">
    <source>
        <dbReference type="EMBL" id="PAU93961.1"/>
    </source>
</evidence>
<keyword evidence="5" id="KW-0963">Cytoplasm</keyword>
<dbReference type="PANTHER" id="PTHR10695:SF46">
    <property type="entry name" value="BIFUNCTIONAL COENZYME A SYNTHASE-RELATED"/>
    <property type="match status" value="1"/>
</dbReference>
<keyword evidence="5" id="KW-0808">Transferase</keyword>
<name>A0A2A2G8M2_9BACT</name>
<dbReference type="GO" id="GO:0005524">
    <property type="term" value="F:ATP binding"/>
    <property type="evidence" value="ECO:0007669"/>
    <property type="project" value="UniProtKB-UniRule"/>
</dbReference>
<keyword evidence="4 5" id="KW-0173">Coenzyme A biosynthesis</keyword>
<dbReference type="Proteomes" id="UP000218831">
    <property type="component" value="Unassembled WGS sequence"/>
</dbReference>
<dbReference type="GO" id="GO:0004140">
    <property type="term" value="F:dephospho-CoA kinase activity"/>
    <property type="evidence" value="ECO:0007669"/>
    <property type="project" value="UniProtKB-UniRule"/>
</dbReference>
<evidence type="ECO:0000313" key="8">
    <source>
        <dbReference type="Proteomes" id="UP000218831"/>
    </source>
</evidence>
<organism evidence="7 8">
    <name type="scientific">Fodinibius salipaludis</name>
    <dbReference type="NCBI Taxonomy" id="2032627"/>
    <lineage>
        <taxon>Bacteria</taxon>
        <taxon>Pseudomonadati</taxon>
        <taxon>Balneolota</taxon>
        <taxon>Balneolia</taxon>
        <taxon>Balneolales</taxon>
        <taxon>Balneolaceae</taxon>
        <taxon>Fodinibius</taxon>
    </lineage>
</organism>
<comment type="catalytic activity">
    <reaction evidence="5">
        <text>3'-dephospho-CoA + ATP = ADP + CoA + H(+)</text>
        <dbReference type="Rhea" id="RHEA:18245"/>
        <dbReference type="ChEBI" id="CHEBI:15378"/>
        <dbReference type="ChEBI" id="CHEBI:30616"/>
        <dbReference type="ChEBI" id="CHEBI:57287"/>
        <dbReference type="ChEBI" id="CHEBI:57328"/>
        <dbReference type="ChEBI" id="CHEBI:456216"/>
        <dbReference type="EC" id="2.7.1.24"/>
    </reaction>
</comment>
<keyword evidence="5 7" id="KW-0418">Kinase</keyword>
<dbReference type="EC" id="2.7.1.24" evidence="5 6"/>
<comment type="function">
    <text evidence="5">Catalyzes the phosphorylation of the 3'-hydroxyl group of dephosphocoenzyme A to form coenzyme A.</text>
</comment>
<keyword evidence="8" id="KW-1185">Reference proteome</keyword>
<dbReference type="Pfam" id="PF01121">
    <property type="entry name" value="CoaE"/>
    <property type="match status" value="1"/>
</dbReference>
<dbReference type="HAMAP" id="MF_00376">
    <property type="entry name" value="Dephospho_CoA_kinase"/>
    <property type="match status" value="1"/>
</dbReference>
<dbReference type="GO" id="GO:0015937">
    <property type="term" value="P:coenzyme A biosynthetic process"/>
    <property type="evidence" value="ECO:0007669"/>
    <property type="project" value="UniProtKB-UniRule"/>
</dbReference>
<evidence type="ECO:0000256" key="6">
    <source>
        <dbReference type="NCBIfam" id="TIGR00152"/>
    </source>
</evidence>
<dbReference type="AlphaFoldDB" id="A0A2A2G8M2"/>
<evidence type="ECO:0000256" key="5">
    <source>
        <dbReference type="HAMAP-Rule" id="MF_00376"/>
    </source>
</evidence>
<dbReference type="OrthoDB" id="9812943at2"/>
<evidence type="ECO:0000256" key="2">
    <source>
        <dbReference type="ARBA" id="ARBA00022741"/>
    </source>
</evidence>
<dbReference type="EMBL" id="NSKE01000006">
    <property type="protein sequence ID" value="PAU93961.1"/>
    <property type="molecule type" value="Genomic_DNA"/>
</dbReference>
<dbReference type="NCBIfam" id="TIGR00152">
    <property type="entry name" value="dephospho-CoA kinase"/>
    <property type="match status" value="1"/>
</dbReference>
<dbReference type="RefSeq" id="WP_095606637.1">
    <property type="nucleotide sequence ID" value="NZ_NSKE01000006.1"/>
</dbReference>
<dbReference type="PROSITE" id="PS51219">
    <property type="entry name" value="DPCK"/>
    <property type="match status" value="1"/>
</dbReference>
<feature type="binding site" evidence="5">
    <location>
        <begin position="11"/>
        <end position="16"/>
    </location>
    <ligand>
        <name>ATP</name>
        <dbReference type="ChEBI" id="CHEBI:30616"/>
    </ligand>
</feature>
<sequence>MITVGVTGGIGSGKSTVCDIWAQLGAYVLNADDLAKQVMVTNAEVKQQLVDRFGSESFLDDGELNTEHLANEAFEKGRVQELNAIVHPKLPAAASQKMEEAEAQGYEVFVYEAALLLENLEPGSLDYTVLVLADEDHRIERVKQRDNSSEVEIKQRIKKQRNFEKSTERVDYVIRNNGTLEELEKKAEIVYQSFLTEREA</sequence>
<protein>
    <recommendedName>
        <fullName evidence="5 6">Dephospho-CoA kinase</fullName>
        <ecNumber evidence="5 6">2.7.1.24</ecNumber>
    </recommendedName>
    <alternativeName>
        <fullName evidence="5">Dephosphocoenzyme A kinase</fullName>
    </alternativeName>
</protein>
<dbReference type="PANTHER" id="PTHR10695">
    <property type="entry name" value="DEPHOSPHO-COA KINASE-RELATED"/>
    <property type="match status" value="1"/>
</dbReference>
<keyword evidence="2 5" id="KW-0547">Nucleotide-binding</keyword>
<dbReference type="InterPro" id="IPR001977">
    <property type="entry name" value="Depp_CoAkinase"/>
</dbReference>
<dbReference type="UniPathway" id="UPA00241">
    <property type="reaction ID" value="UER00356"/>
</dbReference>
<comment type="similarity">
    <text evidence="1 5">Belongs to the CoaE family.</text>
</comment>
<dbReference type="GO" id="GO:0005737">
    <property type="term" value="C:cytoplasm"/>
    <property type="evidence" value="ECO:0007669"/>
    <property type="project" value="UniProtKB-SubCell"/>
</dbReference>
<evidence type="ECO:0000256" key="1">
    <source>
        <dbReference type="ARBA" id="ARBA00009018"/>
    </source>
</evidence>
<evidence type="ECO:0000256" key="3">
    <source>
        <dbReference type="ARBA" id="ARBA00022840"/>
    </source>
</evidence>
<gene>
    <name evidence="5" type="primary">coaE</name>
    <name evidence="7" type="ORF">CK503_09860</name>
</gene>
<accession>A0A2A2G8M2</accession>
<comment type="subcellular location">
    <subcellularLocation>
        <location evidence="5">Cytoplasm</location>
    </subcellularLocation>
</comment>
<dbReference type="CDD" id="cd02022">
    <property type="entry name" value="DPCK"/>
    <property type="match status" value="1"/>
</dbReference>
<comment type="pathway">
    <text evidence="5">Cofactor biosynthesis; coenzyme A biosynthesis; CoA from (R)-pantothenate: step 5/5.</text>
</comment>
<dbReference type="InterPro" id="IPR027417">
    <property type="entry name" value="P-loop_NTPase"/>
</dbReference>